<dbReference type="PANTHER" id="PTHR36507">
    <property type="entry name" value="BLL1555 PROTEIN"/>
    <property type="match status" value="1"/>
</dbReference>
<dbReference type="EMBL" id="JXAL01000029">
    <property type="protein sequence ID" value="KIL34551.1"/>
    <property type="molecule type" value="Genomic_DNA"/>
</dbReference>
<dbReference type="SUPFAM" id="SSF55383">
    <property type="entry name" value="Copper amine oxidase, domain N"/>
    <property type="match status" value="1"/>
</dbReference>
<organism evidence="4 5">
    <name type="scientific">Cohnella kolymensis</name>
    <dbReference type="NCBI Taxonomy" id="1590652"/>
    <lineage>
        <taxon>Bacteria</taxon>
        <taxon>Bacillati</taxon>
        <taxon>Bacillota</taxon>
        <taxon>Bacilli</taxon>
        <taxon>Bacillales</taxon>
        <taxon>Paenibacillaceae</taxon>
        <taxon>Cohnella</taxon>
    </lineage>
</organism>
<feature type="region of interest" description="Disordered" evidence="1">
    <location>
        <begin position="98"/>
        <end position="133"/>
    </location>
</feature>
<evidence type="ECO:0000256" key="1">
    <source>
        <dbReference type="SAM" id="MobiDB-lite"/>
    </source>
</evidence>
<evidence type="ECO:0000313" key="4">
    <source>
        <dbReference type="EMBL" id="KIL34551.1"/>
    </source>
</evidence>
<dbReference type="Gene3D" id="2.60.40.420">
    <property type="entry name" value="Cupredoxins - blue copper proteins"/>
    <property type="match status" value="1"/>
</dbReference>
<dbReference type="Pfam" id="PF07833">
    <property type="entry name" value="Cu_amine_oxidN1"/>
    <property type="match status" value="1"/>
</dbReference>
<feature type="compositionally biased region" description="Polar residues" evidence="1">
    <location>
        <begin position="105"/>
        <end position="118"/>
    </location>
</feature>
<dbReference type="InterPro" id="IPR052721">
    <property type="entry name" value="ET_Amicyanin"/>
</dbReference>
<dbReference type="InterPro" id="IPR012854">
    <property type="entry name" value="Cu_amine_oxidase-like_N"/>
</dbReference>
<dbReference type="SUPFAM" id="SSF49503">
    <property type="entry name" value="Cupredoxins"/>
    <property type="match status" value="1"/>
</dbReference>
<dbReference type="PANTHER" id="PTHR36507:SF1">
    <property type="entry name" value="BLL1555 PROTEIN"/>
    <property type="match status" value="1"/>
</dbReference>
<evidence type="ECO:0000313" key="5">
    <source>
        <dbReference type="Proteomes" id="UP000054526"/>
    </source>
</evidence>
<name>A0ABR5A0N4_9BACL</name>
<dbReference type="Pfam" id="PF13473">
    <property type="entry name" value="Cupredoxin_1"/>
    <property type="match status" value="1"/>
</dbReference>
<proteinExistence type="predicted"/>
<dbReference type="Gene3D" id="3.30.457.10">
    <property type="entry name" value="Copper amine oxidase-like, N-terminal domain"/>
    <property type="match status" value="1"/>
</dbReference>
<reference evidence="4 5" key="1">
    <citation type="submission" date="2014-12" db="EMBL/GenBank/DDBJ databases">
        <title>Draft genome sequence of Cohnella kolymensis strain B-2846.</title>
        <authorList>
            <person name="Karlyshev A.V."/>
            <person name="Kudryashova E.B."/>
        </authorList>
    </citation>
    <scope>NUCLEOTIDE SEQUENCE [LARGE SCALE GENOMIC DNA]</scope>
    <source>
        <strain evidence="4 5">VKM B-2846</strain>
    </source>
</reference>
<keyword evidence="5" id="KW-1185">Reference proteome</keyword>
<feature type="domain" description="EfeO-type cupredoxin-like" evidence="3">
    <location>
        <begin position="136"/>
        <end position="212"/>
    </location>
</feature>
<evidence type="ECO:0008006" key="6">
    <source>
        <dbReference type="Google" id="ProtNLM"/>
    </source>
</evidence>
<dbReference type="Proteomes" id="UP000054526">
    <property type="component" value="Unassembled WGS sequence"/>
</dbReference>
<accession>A0ABR5A0N4</accession>
<dbReference type="InterPro" id="IPR008972">
    <property type="entry name" value="Cupredoxin"/>
</dbReference>
<protein>
    <recommendedName>
        <fullName evidence="6">Copper-binding protein</fullName>
    </recommendedName>
</protein>
<feature type="domain" description="Copper amine oxidase-like N-terminal" evidence="2">
    <location>
        <begin position="2"/>
        <end position="92"/>
    </location>
</feature>
<comment type="caution">
    <text evidence="4">The sequence shown here is derived from an EMBL/GenBank/DDBJ whole genome shotgun (WGS) entry which is preliminary data.</text>
</comment>
<gene>
    <name evidence="4" type="ORF">SD71_18940</name>
</gene>
<dbReference type="InterPro" id="IPR036582">
    <property type="entry name" value="Mao_N_sf"/>
</dbReference>
<evidence type="ECO:0000259" key="3">
    <source>
        <dbReference type="Pfam" id="PF13473"/>
    </source>
</evidence>
<evidence type="ECO:0000259" key="2">
    <source>
        <dbReference type="Pfam" id="PF07833"/>
    </source>
</evidence>
<sequence length="214" mass="23207">MNGTTYVPLRFLGDQLGAEVKWNQSQQSVIYLKGNISIELWLHKKQAKVDGRLITLSAPLKTIKGAIMVPLRFVSEQLGAKLELNKKSGEIIVSADVAPSMPESDGSNGHTGHGSTDSTDNKPPETSGTVGGAPVVEIKNNAFSPQKLTIKKGQSVKWVNKDTQIHTVIDLGESFTSNNLLMNGEYVHTFGSTGTYTYYCSTHPSMQAEIIVTD</sequence>
<dbReference type="InterPro" id="IPR028096">
    <property type="entry name" value="EfeO_Cupredoxin"/>
</dbReference>